<dbReference type="AlphaFoldDB" id="A0A183D7H3"/>
<reference evidence="1 2" key="2">
    <citation type="submission" date="2018-11" db="EMBL/GenBank/DDBJ databases">
        <authorList>
            <consortium name="Pathogen Informatics"/>
        </authorList>
    </citation>
    <scope>NUCLEOTIDE SEQUENCE [LARGE SCALE GENOMIC DNA]</scope>
</reference>
<protein>
    <submittedName>
        <fullName evidence="3">Serine/threonine-protein kinase ATR</fullName>
    </submittedName>
</protein>
<gene>
    <name evidence="1" type="ORF">GPUH_LOCUS4664</name>
</gene>
<evidence type="ECO:0000313" key="1">
    <source>
        <dbReference type="EMBL" id="VDK46545.1"/>
    </source>
</evidence>
<dbReference type="WBParaSite" id="GPUH_0000467101-mRNA-1">
    <property type="protein sequence ID" value="GPUH_0000467101-mRNA-1"/>
    <property type="gene ID" value="GPUH_0000467101"/>
</dbReference>
<dbReference type="Proteomes" id="UP000271098">
    <property type="component" value="Unassembled WGS sequence"/>
</dbReference>
<name>A0A183D7H3_9BILA</name>
<evidence type="ECO:0000313" key="3">
    <source>
        <dbReference type="WBParaSite" id="GPUH_0000467101-mRNA-1"/>
    </source>
</evidence>
<organism evidence="3">
    <name type="scientific">Gongylonema pulchrum</name>
    <dbReference type="NCBI Taxonomy" id="637853"/>
    <lineage>
        <taxon>Eukaryota</taxon>
        <taxon>Metazoa</taxon>
        <taxon>Ecdysozoa</taxon>
        <taxon>Nematoda</taxon>
        <taxon>Chromadorea</taxon>
        <taxon>Rhabditida</taxon>
        <taxon>Spirurina</taxon>
        <taxon>Spiruromorpha</taxon>
        <taxon>Spiruroidea</taxon>
        <taxon>Gongylonematidae</taxon>
        <taxon>Gongylonema</taxon>
    </lineage>
</organism>
<sequence length="205" mass="22956">MLAQSTSAQDVLERRRRQQLLRCATTALANVGRTQPYTAALRFIEIYAREEDCASLLHSGYYHSVMSLFCKHYQLPKPLTIEESLSARNESLLELLLLPIQRSAEKSTAVCNFIDTICKQQFEAQAVCCVVPFLGRLCKSGRFDFVDVTHALWNVLGDLSALDEVTAIRIAYCVTSLASAAPLGIVKFGSFFMRFLQQCNAKNAY</sequence>
<reference evidence="3" key="1">
    <citation type="submission" date="2016-06" db="UniProtKB">
        <authorList>
            <consortium name="WormBaseParasite"/>
        </authorList>
    </citation>
    <scope>IDENTIFICATION</scope>
</reference>
<dbReference type="EMBL" id="UYRT01009075">
    <property type="protein sequence ID" value="VDK46545.1"/>
    <property type="molecule type" value="Genomic_DNA"/>
</dbReference>
<proteinExistence type="predicted"/>
<keyword evidence="2" id="KW-1185">Reference proteome</keyword>
<accession>A0A183D7H3</accession>
<evidence type="ECO:0000313" key="2">
    <source>
        <dbReference type="Proteomes" id="UP000271098"/>
    </source>
</evidence>